<gene>
    <name evidence="1" type="ORF">N780_16535</name>
</gene>
<comment type="caution">
    <text evidence="1">The sequence shown here is derived from an EMBL/GenBank/DDBJ whole genome shotgun (WGS) entry which is preliminary data.</text>
</comment>
<reference evidence="1 2" key="1">
    <citation type="submission" date="2013-08" db="EMBL/GenBank/DDBJ databases">
        <title>Genome of Pontibacillus chungwhensis.</title>
        <authorList>
            <person name="Wang Q."/>
            <person name="Wang G."/>
        </authorList>
    </citation>
    <scope>NUCLEOTIDE SEQUENCE [LARGE SCALE GENOMIC DNA]</scope>
    <source>
        <strain evidence="1 2">BH030062</strain>
    </source>
</reference>
<proteinExistence type="predicted"/>
<organism evidence="1 2">
    <name type="scientific">Pontibacillus chungwhensis BH030062</name>
    <dbReference type="NCBI Taxonomy" id="1385513"/>
    <lineage>
        <taxon>Bacteria</taxon>
        <taxon>Bacillati</taxon>
        <taxon>Bacillota</taxon>
        <taxon>Bacilli</taxon>
        <taxon>Bacillales</taxon>
        <taxon>Bacillaceae</taxon>
        <taxon>Pontibacillus</taxon>
    </lineage>
</organism>
<evidence type="ECO:0000313" key="2">
    <source>
        <dbReference type="Proteomes" id="UP000030153"/>
    </source>
</evidence>
<name>A0A0A2UZ17_9BACI</name>
<protein>
    <recommendedName>
        <fullName evidence="3">Competence protein ComGF</fullName>
    </recommendedName>
</protein>
<dbReference type="Pfam" id="PF15980">
    <property type="entry name" value="ComGF"/>
    <property type="match status" value="1"/>
</dbReference>
<dbReference type="AlphaFoldDB" id="A0A0A2UZ17"/>
<keyword evidence="2" id="KW-1185">Reference proteome</keyword>
<dbReference type="eggNOG" id="COG4940">
    <property type="taxonomic scope" value="Bacteria"/>
</dbReference>
<dbReference type="InterPro" id="IPR016977">
    <property type="entry name" value="ComGF"/>
</dbReference>
<evidence type="ECO:0000313" key="1">
    <source>
        <dbReference type="EMBL" id="KGP92018.1"/>
    </source>
</evidence>
<accession>A0A0A2UZ17</accession>
<evidence type="ECO:0008006" key="3">
    <source>
        <dbReference type="Google" id="ProtNLM"/>
    </source>
</evidence>
<dbReference type="EMBL" id="AVBG01000004">
    <property type="protein sequence ID" value="KGP92018.1"/>
    <property type="molecule type" value="Genomic_DNA"/>
</dbReference>
<dbReference type="STRING" id="1385513.N780_16535"/>
<sequence length="159" mass="18422">MIEALFALMISLSISFMLPILMQVISTTYTINYVEDAKIHQFFLFVQEELYHTQEAHLTQLGIQFVQHNGKVITIEQSGSNIVRQVNNTGQERLLFDVQEFSVKRSNEYITLHVELLGGEHIDKHFRLFKQSEGFHFSSLIVPYSIHTPSHKFLPLIIC</sequence>
<dbReference type="Proteomes" id="UP000030153">
    <property type="component" value="Unassembled WGS sequence"/>
</dbReference>
<dbReference type="RefSeq" id="WP_036782110.1">
    <property type="nucleotide sequence ID" value="NZ_AVBG01000004.1"/>
</dbReference>